<gene>
    <name evidence="1" type="ORF">rosag_07730</name>
</gene>
<dbReference type="AlphaFoldDB" id="A0AA37Q083"/>
<reference evidence="1" key="1">
    <citation type="submission" date="2022-08" db="EMBL/GenBank/DDBJ databases">
        <title>Draft genome sequencing of Roseisolibacter agri AW1220.</title>
        <authorList>
            <person name="Tobiishi Y."/>
            <person name="Tonouchi A."/>
        </authorList>
    </citation>
    <scope>NUCLEOTIDE SEQUENCE</scope>
    <source>
        <strain evidence="1">AW1220</strain>
    </source>
</reference>
<dbReference type="Proteomes" id="UP001161325">
    <property type="component" value="Unassembled WGS sequence"/>
</dbReference>
<comment type="caution">
    <text evidence="1">The sequence shown here is derived from an EMBL/GenBank/DDBJ whole genome shotgun (WGS) entry which is preliminary data.</text>
</comment>
<proteinExistence type="predicted"/>
<evidence type="ECO:0000313" key="1">
    <source>
        <dbReference type="EMBL" id="GLC24260.1"/>
    </source>
</evidence>
<dbReference type="RefSeq" id="WP_284348708.1">
    <property type="nucleotide sequence ID" value="NZ_BRXS01000001.1"/>
</dbReference>
<sequence>MRSIRTTRTRRLALALAATGTLVLGTLASIGRTPLLWPALRAVARTSPGWLDPHPAPDAGTFARMRALAAHTTAMAVQYAAMERLRAAHPEPADADDATRIMTVLMPLRRALVTQWQVAHAAADWPVALAGLGWCDQVNGTAAIALAPVFGGAELVGVAGREPTGGHSFGRVWSARERRWLYFDVWGDAVTVLALDARGVPHVLAHARIGDAAPASVRAGLAEIYGRTAQGVVHNVLAPSFGGYLLDKWRSGMRRLAPAPAAAPSAVVASSGDAAPARAATPLPVRGSDARTAAAYVDGRLRQLEGDTARARVAYCGVLRDGALAPALAGAARALVGQLGATCVEGAQLASRAPSI</sequence>
<keyword evidence="2" id="KW-1185">Reference proteome</keyword>
<dbReference type="EMBL" id="BRXS01000001">
    <property type="protein sequence ID" value="GLC24260.1"/>
    <property type="molecule type" value="Genomic_DNA"/>
</dbReference>
<evidence type="ECO:0000313" key="2">
    <source>
        <dbReference type="Proteomes" id="UP001161325"/>
    </source>
</evidence>
<accession>A0AA37Q083</accession>
<name>A0AA37Q083_9BACT</name>
<organism evidence="1 2">
    <name type="scientific">Roseisolibacter agri</name>
    <dbReference type="NCBI Taxonomy" id="2014610"/>
    <lineage>
        <taxon>Bacteria</taxon>
        <taxon>Pseudomonadati</taxon>
        <taxon>Gemmatimonadota</taxon>
        <taxon>Gemmatimonadia</taxon>
        <taxon>Gemmatimonadales</taxon>
        <taxon>Gemmatimonadaceae</taxon>
        <taxon>Roseisolibacter</taxon>
    </lineage>
</organism>
<protein>
    <submittedName>
        <fullName evidence="1">Uncharacterized protein</fullName>
    </submittedName>
</protein>